<feature type="compositionally biased region" description="Basic residues" evidence="1">
    <location>
        <begin position="261"/>
        <end position="273"/>
    </location>
</feature>
<reference evidence="2" key="1">
    <citation type="submission" date="2023-03" db="EMBL/GenBank/DDBJ databases">
        <title>Massive genome expansion in bonnet fungi (Mycena s.s.) driven by repeated elements and novel gene families across ecological guilds.</title>
        <authorList>
            <consortium name="Lawrence Berkeley National Laboratory"/>
            <person name="Harder C.B."/>
            <person name="Miyauchi S."/>
            <person name="Viragh M."/>
            <person name="Kuo A."/>
            <person name="Thoen E."/>
            <person name="Andreopoulos B."/>
            <person name="Lu D."/>
            <person name="Skrede I."/>
            <person name="Drula E."/>
            <person name="Henrissat B."/>
            <person name="Morin E."/>
            <person name="Kohler A."/>
            <person name="Barry K."/>
            <person name="LaButti K."/>
            <person name="Morin E."/>
            <person name="Salamov A."/>
            <person name="Lipzen A."/>
            <person name="Mereny Z."/>
            <person name="Hegedus B."/>
            <person name="Baldrian P."/>
            <person name="Stursova M."/>
            <person name="Weitz H."/>
            <person name="Taylor A."/>
            <person name="Grigoriev I.V."/>
            <person name="Nagy L.G."/>
            <person name="Martin F."/>
            <person name="Kauserud H."/>
        </authorList>
    </citation>
    <scope>NUCLEOTIDE SEQUENCE</scope>
    <source>
        <strain evidence="2">9144</strain>
    </source>
</reference>
<evidence type="ECO:0000256" key="1">
    <source>
        <dbReference type="SAM" id="MobiDB-lite"/>
    </source>
</evidence>
<comment type="caution">
    <text evidence="2">The sequence shown here is derived from an EMBL/GenBank/DDBJ whole genome shotgun (WGS) entry which is preliminary data.</text>
</comment>
<dbReference type="EMBL" id="JARJCW010000085">
    <property type="protein sequence ID" value="KAJ7196306.1"/>
    <property type="molecule type" value="Genomic_DNA"/>
</dbReference>
<name>A0AAD6Y4K3_9AGAR</name>
<evidence type="ECO:0000313" key="3">
    <source>
        <dbReference type="Proteomes" id="UP001219525"/>
    </source>
</evidence>
<feature type="region of interest" description="Disordered" evidence="1">
    <location>
        <begin position="410"/>
        <end position="448"/>
    </location>
</feature>
<dbReference type="Proteomes" id="UP001219525">
    <property type="component" value="Unassembled WGS sequence"/>
</dbReference>
<keyword evidence="3" id="KW-1185">Reference proteome</keyword>
<feature type="region of interest" description="Disordered" evidence="1">
    <location>
        <begin position="208"/>
        <end position="397"/>
    </location>
</feature>
<feature type="compositionally biased region" description="Low complexity" evidence="1">
    <location>
        <begin position="342"/>
        <end position="355"/>
    </location>
</feature>
<feature type="compositionally biased region" description="Basic residues" evidence="1">
    <location>
        <begin position="219"/>
        <end position="228"/>
    </location>
</feature>
<proteinExistence type="predicted"/>
<accession>A0AAD6Y4K3</accession>
<evidence type="ECO:0000313" key="2">
    <source>
        <dbReference type="EMBL" id="KAJ7196306.1"/>
    </source>
</evidence>
<dbReference type="AlphaFoldDB" id="A0AAD6Y4K3"/>
<gene>
    <name evidence="2" type="ORF">GGX14DRAFT_575118</name>
</gene>
<organism evidence="2 3">
    <name type="scientific">Mycena pura</name>
    <dbReference type="NCBI Taxonomy" id="153505"/>
    <lineage>
        <taxon>Eukaryota</taxon>
        <taxon>Fungi</taxon>
        <taxon>Dikarya</taxon>
        <taxon>Basidiomycota</taxon>
        <taxon>Agaricomycotina</taxon>
        <taxon>Agaricomycetes</taxon>
        <taxon>Agaricomycetidae</taxon>
        <taxon>Agaricales</taxon>
        <taxon>Marasmiineae</taxon>
        <taxon>Mycenaceae</taxon>
        <taxon>Mycena</taxon>
    </lineage>
</organism>
<feature type="compositionally biased region" description="Basic residues" evidence="1">
    <location>
        <begin position="433"/>
        <end position="442"/>
    </location>
</feature>
<sequence>MITISFFFNHHHLFRRTGVEERKFARLKGLLRALNAILSPALPLPARLTRLTGSDSEPATITDNAQDPSRARFAACRRRLHAARCTGARHTGPPPAPAPALPAVSFARCPPQAARVVCCAHSRRQRLAARAHAHVACCPRPLSAARCRIVCCRRMLHTPCCRHSRCPPYLRLFPCPRGPRLAARRPLSSAVSSPLPVARRTLPFARTRCPRSGAPAHVARSRACRPRMSRPLPERRPRTSPPVAQDPPRAQGPVPATGAHRLLHAARTSRKTCRPPFTAFFPKRSRRTKEKAANSWRRRRTSGPCRSPTSRGSEHGHRPARSPSHTERRTPAAQGSKRLGRLPPLAAAASSLLSPKTPRRRIRDTPTPPALDTRRPPPLAHVSSHAAQAVDAAPTPEARVGLTATRARLPSPPRLLHDAHLPAPPSSITRGRGFARHPRRPRPAVCIT</sequence>
<protein>
    <submittedName>
        <fullName evidence="2">Uncharacterized protein</fullName>
    </submittedName>
</protein>